<dbReference type="EMBL" id="JACOIJ010000013">
    <property type="protein sequence ID" value="MBD1429612.1"/>
    <property type="molecule type" value="Genomic_DNA"/>
</dbReference>
<gene>
    <name evidence="2" type="ORF">H8B04_08520</name>
</gene>
<evidence type="ECO:0000313" key="3">
    <source>
        <dbReference type="Proteomes" id="UP000651271"/>
    </source>
</evidence>
<comment type="caution">
    <text evidence="2">The sequence shown here is derived from an EMBL/GenBank/DDBJ whole genome shotgun (WGS) entry which is preliminary data.</text>
</comment>
<evidence type="ECO:0000259" key="1">
    <source>
        <dbReference type="Pfam" id="PF01370"/>
    </source>
</evidence>
<dbReference type="RefSeq" id="WP_165290861.1">
    <property type="nucleotide sequence ID" value="NZ_JACOIJ010000013.1"/>
</dbReference>
<evidence type="ECO:0000313" key="2">
    <source>
        <dbReference type="EMBL" id="MBD1429612.1"/>
    </source>
</evidence>
<dbReference type="InterPro" id="IPR001509">
    <property type="entry name" value="Epimerase_deHydtase"/>
</dbReference>
<name>A0ABR7YE73_9SPHI</name>
<dbReference type="Gene3D" id="3.40.50.720">
    <property type="entry name" value="NAD(P)-binding Rossmann-like Domain"/>
    <property type="match status" value="1"/>
</dbReference>
<proteinExistence type="predicted"/>
<dbReference type="Proteomes" id="UP000651271">
    <property type="component" value="Unassembled WGS sequence"/>
</dbReference>
<protein>
    <submittedName>
        <fullName evidence="2">NAD-dependent epimerase/dehydratase family protein</fullName>
    </submittedName>
</protein>
<dbReference type="SUPFAM" id="SSF51735">
    <property type="entry name" value="NAD(P)-binding Rossmann-fold domains"/>
    <property type="match status" value="1"/>
</dbReference>
<dbReference type="Pfam" id="PF01370">
    <property type="entry name" value="Epimerase"/>
    <property type="match status" value="1"/>
</dbReference>
<reference evidence="2 3" key="1">
    <citation type="submission" date="2020-08" db="EMBL/GenBank/DDBJ databases">
        <title>Sphingobacterium sp. DN04309 isolated from aquaculture water.</title>
        <authorList>
            <person name="Zhang M."/>
        </authorList>
    </citation>
    <scope>NUCLEOTIDE SEQUENCE [LARGE SCALE GENOMIC DNA]</scope>
    <source>
        <strain evidence="2 3">DN04309</strain>
    </source>
</reference>
<accession>A0ABR7YE73</accession>
<keyword evidence="3" id="KW-1185">Reference proteome</keyword>
<feature type="domain" description="NAD-dependent epimerase/dehydratase" evidence="1">
    <location>
        <begin position="3"/>
        <end position="123"/>
    </location>
</feature>
<dbReference type="InterPro" id="IPR036291">
    <property type="entry name" value="NAD(P)-bd_dom_sf"/>
</dbReference>
<sequence length="257" mass="29318">MKILILGCGWVGKEVAKYYVEKGWQVFATCTSQEKKNYLSALGLHVAVVNFDLKDSNSEFPTTFDYILNSVPASSKNSVDEISNRFEHVRQYIDNLKFRKQIYLSSIGIYPDQDGVFTEDYTEDLNERLLVAEQKVELTNSHIYRLGGLFGKNRIFAKYFANRICMTGDQPANFIHVDDVVALITKGFDSHLHYPIYNLVAPEHPSKRDVILASAKKYGFDLPLSFNSENSFQKIVDGSLIIKELKYSFKHSSPVTF</sequence>
<organism evidence="2 3">
    <name type="scientific">Sphingobacterium litopenaei</name>
    <dbReference type="NCBI Taxonomy" id="2763500"/>
    <lineage>
        <taxon>Bacteria</taxon>
        <taxon>Pseudomonadati</taxon>
        <taxon>Bacteroidota</taxon>
        <taxon>Sphingobacteriia</taxon>
        <taxon>Sphingobacteriales</taxon>
        <taxon>Sphingobacteriaceae</taxon>
        <taxon>Sphingobacterium</taxon>
    </lineage>
</organism>